<comment type="subcellular location">
    <subcellularLocation>
        <location evidence="1">Endoplasmic reticulum</location>
    </subcellularLocation>
</comment>
<dbReference type="OrthoDB" id="342024at2759"/>
<reference evidence="6 7" key="1">
    <citation type="submission" date="2017-04" db="EMBL/GenBank/DDBJ databases">
        <title>Genome sequencing of [Candida] sorbophila.</title>
        <authorList>
            <person name="Ahn J.O."/>
        </authorList>
    </citation>
    <scope>NUCLEOTIDE SEQUENCE [LARGE SCALE GENOMIC DNA]</scope>
    <source>
        <strain evidence="6 7">DS02</strain>
    </source>
</reference>
<sequence>MSGEDTLAVEELLGKYSYTTPYEPGSPWSLVVALLPETVEPEKYVSRLFEMPETSTAGTPIETDLGEYVLKETKSVGWVPENHNGDLRDCFTRVRVRQSDRVWSNLDWPIKTNWYAGAAYVLKLYRKYHSVHMSLEAFEAATVESMVETILKHSSVSTLSRDVSFLILPYLTFHDRLDLLQKWIMDKPLNYIKSLASIHALTPTLLRLCYLASSREWRAVKDIIVHLKPTSETPLSLETIYEPTAQSISFLGDLASAARILGTLCPPSFEVLAQWSFATNEVQRGIYNFYLKQNDRWSSIVDDLLVLRRTIFSKLTEQEIDNDMLIGALRKGKYTFLQTHKLESPEVIQAEAANIVAAFKEGGLERPEFSTVLAALDVVPTGALASTKKQFAALRLAHSSFGVDPALAVHLAPMDIIRRALKVNPDAYNRVSELVRLANEFAKEDLTEQVKEACINASLASADFSTAYSLCQGLEGPNAWLSYLQAAKFMSPLWDSRPADVAAKQKSLIVKCLQICPKSDISTVARVWENLETEIQPQTVQREPAAGQQKTRKRDHLQKLLVGGIGWAIGAPSN</sequence>
<keyword evidence="4" id="KW-0653">Protein transport</keyword>
<name>A0A2T0FMD2_9ASCO</name>
<dbReference type="GO" id="GO:0015031">
    <property type="term" value="P:protein transport"/>
    <property type="evidence" value="ECO:0007669"/>
    <property type="project" value="UniProtKB-KW"/>
</dbReference>
<evidence type="ECO:0000256" key="4">
    <source>
        <dbReference type="ARBA" id="ARBA00022927"/>
    </source>
</evidence>
<dbReference type="AlphaFoldDB" id="A0A2T0FMD2"/>
<protein>
    <submittedName>
        <fullName evidence="6">Protein transport protein SEC39</fullName>
    </submittedName>
</protein>
<evidence type="ECO:0000313" key="6">
    <source>
        <dbReference type="EMBL" id="PRT56153.1"/>
    </source>
</evidence>
<gene>
    <name evidence="6" type="ORF">B9G98_03773</name>
</gene>
<dbReference type="Pfam" id="PF08314">
    <property type="entry name" value="Sec39"/>
    <property type="match status" value="1"/>
</dbReference>
<proteinExistence type="predicted"/>
<evidence type="ECO:0000256" key="1">
    <source>
        <dbReference type="ARBA" id="ARBA00004240"/>
    </source>
</evidence>
<keyword evidence="3" id="KW-0256">Endoplasmic reticulum</keyword>
<dbReference type="STRING" id="45607.A0A2T0FMD2"/>
<accession>A0A2T0FMD2</accession>
<dbReference type="InterPro" id="IPR013244">
    <property type="entry name" value="Sec39_domain"/>
</dbReference>
<evidence type="ECO:0000259" key="5">
    <source>
        <dbReference type="Pfam" id="PF08314"/>
    </source>
</evidence>
<dbReference type="GO" id="GO:0006890">
    <property type="term" value="P:retrograde vesicle-mediated transport, Golgi to endoplasmic reticulum"/>
    <property type="evidence" value="ECO:0007669"/>
    <property type="project" value="InterPro"/>
</dbReference>
<dbReference type="GeneID" id="36517521"/>
<dbReference type="RefSeq" id="XP_024666098.1">
    <property type="nucleotide sequence ID" value="XM_024810330.1"/>
</dbReference>
<evidence type="ECO:0000256" key="3">
    <source>
        <dbReference type="ARBA" id="ARBA00022824"/>
    </source>
</evidence>
<dbReference type="PANTHER" id="PTHR40787">
    <property type="entry name" value="SECRETED PROTEIN"/>
    <property type="match status" value="1"/>
</dbReference>
<dbReference type="Proteomes" id="UP000238350">
    <property type="component" value="Unassembled WGS sequence"/>
</dbReference>
<keyword evidence="2" id="KW-0813">Transport</keyword>
<dbReference type="GO" id="GO:0005783">
    <property type="term" value="C:endoplasmic reticulum"/>
    <property type="evidence" value="ECO:0007669"/>
    <property type="project" value="UniProtKB-SubCell"/>
</dbReference>
<keyword evidence="7" id="KW-1185">Reference proteome</keyword>
<feature type="domain" description="Sec39" evidence="5">
    <location>
        <begin position="407"/>
        <end position="543"/>
    </location>
</feature>
<dbReference type="PANTHER" id="PTHR40787:SF3">
    <property type="entry name" value="PROTEIN TRANSPORT PROTEIN SEC39"/>
    <property type="match status" value="1"/>
</dbReference>
<comment type="caution">
    <text evidence="6">The sequence shown here is derived from an EMBL/GenBank/DDBJ whole genome shotgun (WGS) entry which is preliminary data.</text>
</comment>
<evidence type="ECO:0000256" key="2">
    <source>
        <dbReference type="ARBA" id="ARBA00022448"/>
    </source>
</evidence>
<dbReference type="EMBL" id="NDIQ01000022">
    <property type="protein sequence ID" value="PRT56153.1"/>
    <property type="molecule type" value="Genomic_DNA"/>
</dbReference>
<evidence type="ECO:0000313" key="7">
    <source>
        <dbReference type="Proteomes" id="UP000238350"/>
    </source>
</evidence>
<organism evidence="6 7">
    <name type="scientific">Wickerhamiella sorbophila</name>
    <dbReference type="NCBI Taxonomy" id="45607"/>
    <lineage>
        <taxon>Eukaryota</taxon>
        <taxon>Fungi</taxon>
        <taxon>Dikarya</taxon>
        <taxon>Ascomycota</taxon>
        <taxon>Saccharomycotina</taxon>
        <taxon>Dipodascomycetes</taxon>
        <taxon>Dipodascales</taxon>
        <taxon>Trichomonascaceae</taxon>
        <taxon>Wickerhamiella</taxon>
    </lineage>
</organism>